<dbReference type="AlphaFoldDB" id="Q09JU8"/>
<dbReference type="EMBL" id="DQ886748">
    <property type="protein sequence ID" value="ABI52665.1"/>
    <property type="molecule type" value="mRNA"/>
</dbReference>
<dbReference type="InterPro" id="IPR012674">
    <property type="entry name" value="Calycin"/>
</dbReference>
<dbReference type="GO" id="GO:0030682">
    <property type="term" value="P:symbiont-mediated perturbation of host defenses"/>
    <property type="evidence" value="ECO:0007669"/>
    <property type="project" value="InterPro"/>
</dbReference>
<dbReference type="GO" id="GO:0043176">
    <property type="term" value="F:amine binding"/>
    <property type="evidence" value="ECO:0007669"/>
    <property type="project" value="InterPro"/>
</dbReference>
<evidence type="ECO:0000313" key="2">
    <source>
        <dbReference type="EMBL" id="ABI52665.1"/>
    </source>
</evidence>
<proteinExistence type="evidence at transcript level"/>
<keyword evidence="1" id="KW-0732">Signal</keyword>
<protein>
    <submittedName>
        <fullName evidence="2">Lipocalin</fullName>
    </submittedName>
</protein>
<feature type="signal peptide" evidence="1">
    <location>
        <begin position="1"/>
        <end position="18"/>
    </location>
</feature>
<name>Q09JU8_ARGMO</name>
<dbReference type="SUPFAM" id="SSF50814">
    <property type="entry name" value="Lipocalins"/>
    <property type="match status" value="1"/>
</dbReference>
<organism evidence="2">
    <name type="scientific">Argas monolakensis</name>
    <name type="common">Mono lake bird tick</name>
    <dbReference type="NCBI Taxonomy" id="34602"/>
    <lineage>
        <taxon>Eukaryota</taxon>
        <taxon>Metazoa</taxon>
        <taxon>Ecdysozoa</taxon>
        <taxon>Arthropoda</taxon>
        <taxon>Chelicerata</taxon>
        <taxon>Arachnida</taxon>
        <taxon>Acari</taxon>
        <taxon>Parasitiformes</taxon>
        <taxon>Ixodida</taxon>
        <taxon>Ixodoidea</taxon>
        <taxon>Argasidae</taxon>
        <taxon>Argasinae</taxon>
        <taxon>Argas</taxon>
    </lineage>
</organism>
<accession>Q09JU8</accession>
<evidence type="ECO:0000256" key="1">
    <source>
        <dbReference type="SAM" id="SignalP"/>
    </source>
</evidence>
<dbReference type="Gene3D" id="2.40.128.20">
    <property type="match status" value="1"/>
</dbReference>
<feature type="chain" id="PRO_5004167641" evidence="1">
    <location>
        <begin position="19"/>
        <end position="185"/>
    </location>
</feature>
<dbReference type="Pfam" id="PF02098">
    <property type="entry name" value="His_binding"/>
    <property type="match status" value="1"/>
</dbReference>
<reference evidence="2" key="1">
    <citation type="journal article" date="2008" name="Insect Biochem. Mol. Biol.">
        <title>Comparative sialomics between hard and soft ticks: implications for the evolution of blood-feeding behavior.</title>
        <authorList>
            <person name="Mans B.J."/>
            <person name="Andersen J.F."/>
            <person name="Francischetti I.M."/>
            <person name="Valenzuela J.G."/>
            <person name="Schwan T.G."/>
            <person name="Pham V.M."/>
            <person name="Garfield M.K."/>
            <person name="Hammer C.H."/>
            <person name="Ribeiro J.M."/>
        </authorList>
    </citation>
    <scope>NUCLEOTIDE SEQUENCE</scope>
    <source>
        <strain evidence="2">AM-53</strain>
        <tissue evidence="2">Adult salivary gland</tissue>
    </source>
</reference>
<sequence>MAPLFLALSGCLVAVANTQSTDIWRAVTTGRDFYLYKRSYAKLNASCSYVSVNQTNETIHSYQLKSGYKLPNGTWMGPMYFWGTVINGTSGYWNRVINSGTPGNTTGQQSDLLYTDGETCTILKAYNASNPSQELGCEMWVKVQNATNPSQECSSTYTSNCTEAVENNYDTTCPTSLSEIPATQV</sequence>
<dbReference type="InterPro" id="IPR002970">
    <property type="entry name" value="Tick_his-bd"/>
</dbReference>